<evidence type="ECO:0000313" key="2">
    <source>
        <dbReference type="EMBL" id="TIA30590.1"/>
    </source>
</evidence>
<protein>
    <submittedName>
        <fullName evidence="2">Uncharacterized protein</fullName>
    </submittedName>
</protein>
<dbReference type="GO" id="GO:0046933">
    <property type="term" value="F:proton-transporting ATP synthase activity, rotational mechanism"/>
    <property type="evidence" value="ECO:0007669"/>
    <property type="project" value="TreeGrafter"/>
</dbReference>
<evidence type="ECO:0000313" key="3">
    <source>
        <dbReference type="Proteomes" id="UP000304947"/>
    </source>
</evidence>
<dbReference type="Proteomes" id="UP000304947">
    <property type="component" value="Unassembled WGS sequence"/>
</dbReference>
<proteinExistence type="predicted"/>
<feature type="transmembrane region" description="Helical" evidence="1">
    <location>
        <begin position="20"/>
        <end position="39"/>
    </location>
</feature>
<dbReference type="PANTHER" id="PTHR28060:SF1">
    <property type="entry name" value="ATP SYNTHASE SUBUNIT J, MITOCHONDRIAL"/>
    <property type="match status" value="1"/>
</dbReference>
<keyword evidence="1" id="KW-0472">Membrane</keyword>
<evidence type="ECO:0000256" key="1">
    <source>
        <dbReference type="SAM" id="Phobius"/>
    </source>
</evidence>
<dbReference type="EMBL" id="QZBU01002910">
    <property type="protein sequence ID" value="TIA30590.1"/>
    <property type="molecule type" value="Genomic_DNA"/>
</dbReference>
<accession>A0A4T0B8Z1</accession>
<sequence>MAGLLGKKFPTPVARPMAPFYIAGAIIFYGINSLATTLANSQSTYSHTTSSVARLAAQTSTSCKHLTSAMAQS</sequence>
<keyword evidence="1" id="KW-1133">Transmembrane helix</keyword>
<name>A0A4T0B8Z1_AURPU</name>
<dbReference type="AlphaFoldDB" id="A0A4T0B8Z1"/>
<dbReference type="PANTHER" id="PTHR28060">
    <property type="entry name" value="ATP SYNTHASE SUBUNIT J, MITOCHONDRIAL"/>
    <property type="match status" value="1"/>
</dbReference>
<organism evidence="2 3">
    <name type="scientific">Aureobasidium pullulans</name>
    <name type="common">Black yeast</name>
    <name type="synonym">Pullularia pullulans</name>
    <dbReference type="NCBI Taxonomy" id="5580"/>
    <lineage>
        <taxon>Eukaryota</taxon>
        <taxon>Fungi</taxon>
        <taxon>Dikarya</taxon>
        <taxon>Ascomycota</taxon>
        <taxon>Pezizomycotina</taxon>
        <taxon>Dothideomycetes</taxon>
        <taxon>Dothideomycetidae</taxon>
        <taxon>Dothideales</taxon>
        <taxon>Saccotheciaceae</taxon>
        <taxon>Aureobasidium</taxon>
    </lineage>
</organism>
<comment type="caution">
    <text evidence="2">The sequence shown here is derived from an EMBL/GenBank/DDBJ whole genome shotgun (WGS) entry which is preliminary data.</text>
</comment>
<reference evidence="2 3" key="1">
    <citation type="submission" date="2018-10" db="EMBL/GenBank/DDBJ databases">
        <title>Fifty Aureobasidium pullulans genomes reveal a recombining polyextremotolerant generalist.</title>
        <authorList>
            <person name="Gostincar C."/>
            <person name="Turk M."/>
            <person name="Zajc J."/>
            <person name="Gunde-Cimerman N."/>
        </authorList>
    </citation>
    <scope>NUCLEOTIDE SEQUENCE [LARGE SCALE GENOMIC DNA]</scope>
    <source>
        <strain evidence="2 3">EXF-3380</strain>
    </source>
</reference>
<dbReference type="InterPro" id="IPR006995">
    <property type="entry name" value="ATP_synth_F0_jsu"/>
</dbReference>
<dbReference type="Pfam" id="PF04911">
    <property type="entry name" value="ATP-synt_J"/>
    <property type="match status" value="1"/>
</dbReference>
<dbReference type="GO" id="GO:0045259">
    <property type="term" value="C:proton-transporting ATP synthase complex"/>
    <property type="evidence" value="ECO:0007669"/>
    <property type="project" value="InterPro"/>
</dbReference>
<gene>
    <name evidence="2" type="ORF">D6C83_07155</name>
</gene>
<keyword evidence="1" id="KW-0812">Transmembrane</keyword>